<evidence type="ECO:0000313" key="5">
    <source>
        <dbReference type="RefSeq" id="XP_012568173.1"/>
    </source>
</evidence>
<dbReference type="PANTHER" id="PTHR33054:SF9">
    <property type="entry name" value="CCHC-TYPE DOMAIN-CONTAINING PROTEIN"/>
    <property type="match status" value="1"/>
</dbReference>
<dbReference type="SUPFAM" id="SSF57756">
    <property type="entry name" value="Retrovirus zinc finger-like domains"/>
    <property type="match status" value="1"/>
</dbReference>
<name>A0A1S3DY96_CICAR</name>
<gene>
    <name evidence="5" type="primary">LOC105851568</name>
</gene>
<sequence length="555" mass="63838">MAEQLDRVDLQVNKSHPSTSSEINSYKDYKLDPKRPIYKLINVPEKELTKAKLKNSSDELIEQLKKLTITNNSQVNVLSQDPEELEINKIKNMKNTGYLGKTRNYYPRPSYPDLQFEESHYMTSAAYSGDSIIEWNIDGHSEQNILNIIQAMTMAATAFKTSGKNTDKKAALLLITGFTGQLKEWWDNIVTGEEKTMILTAVKVDNNGIPIEEDSVNTLLYAITKAFVGDPLQLQERAAEQLVNLHCSSMSDYRWYKDMFMSKLYMRPDGNADYWKERFLAGLPKLFSEKVKMNIKPKFNGIIPYGTLTLGQISNYVVETGIGICTDFKIQNKIRSEAVQSRKELGSFCEQFGIETVRAPSKNMKKRYPKQAFRHYKKKKNYNNNYTPKELTKKTQKIKRTNKKVFNKQEIKCFKCGRLGHYAKNCKVKQKINEISKLEIQKELKENLINILEGIMLIDESSSSSEESSYEEEYVNYISEKSEFEESLEENYCLGPELCNCNDCIKGINMITTDQASTLIEILRKMPNSDQKEEFVIQIQGIIEKEQIARKGNSS</sequence>
<feature type="compositionally biased region" description="Polar residues" evidence="2">
    <location>
        <begin position="12"/>
        <end position="24"/>
    </location>
</feature>
<dbReference type="Proteomes" id="UP000087171">
    <property type="component" value="Chromosome Ca2"/>
</dbReference>
<evidence type="ECO:0000256" key="1">
    <source>
        <dbReference type="PROSITE-ProRule" id="PRU00047"/>
    </source>
</evidence>
<organism evidence="4 5">
    <name type="scientific">Cicer arietinum</name>
    <name type="common">Chickpea</name>
    <name type="synonym">Garbanzo</name>
    <dbReference type="NCBI Taxonomy" id="3827"/>
    <lineage>
        <taxon>Eukaryota</taxon>
        <taxon>Viridiplantae</taxon>
        <taxon>Streptophyta</taxon>
        <taxon>Embryophyta</taxon>
        <taxon>Tracheophyta</taxon>
        <taxon>Spermatophyta</taxon>
        <taxon>Magnoliopsida</taxon>
        <taxon>eudicotyledons</taxon>
        <taxon>Gunneridae</taxon>
        <taxon>Pentapetalae</taxon>
        <taxon>rosids</taxon>
        <taxon>fabids</taxon>
        <taxon>Fabales</taxon>
        <taxon>Fabaceae</taxon>
        <taxon>Papilionoideae</taxon>
        <taxon>50 kb inversion clade</taxon>
        <taxon>NPAAA clade</taxon>
        <taxon>Hologalegina</taxon>
        <taxon>IRL clade</taxon>
        <taxon>Cicereae</taxon>
        <taxon>Cicer</taxon>
    </lineage>
</organism>
<keyword evidence="1" id="KW-0862">Zinc</keyword>
<dbReference type="OrthoDB" id="1385607at2759"/>
<dbReference type="InterPro" id="IPR001878">
    <property type="entry name" value="Znf_CCHC"/>
</dbReference>
<feature type="domain" description="CCHC-type" evidence="3">
    <location>
        <begin position="412"/>
        <end position="427"/>
    </location>
</feature>
<dbReference type="Gene3D" id="4.10.60.10">
    <property type="entry name" value="Zinc finger, CCHC-type"/>
    <property type="match status" value="1"/>
</dbReference>
<dbReference type="GO" id="GO:0003676">
    <property type="term" value="F:nucleic acid binding"/>
    <property type="evidence" value="ECO:0007669"/>
    <property type="project" value="InterPro"/>
</dbReference>
<protein>
    <submittedName>
        <fullName evidence="5">Uncharacterized protein LOC105851568</fullName>
    </submittedName>
</protein>
<evidence type="ECO:0000313" key="4">
    <source>
        <dbReference type="Proteomes" id="UP000087171"/>
    </source>
</evidence>
<keyword evidence="1" id="KW-0863">Zinc-finger</keyword>
<keyword evidence="4" id="KW-1185">Reference proteome</keyword>
<dbReference type="PANTHER" id="PTHR33054">
    <property type="entry name" value="CCHC-TYPE DOMAIN-CONTAINING PROTEIN"/>
    <property type="match status" value="1"/>
</dbReference>
<feature type="region of interest" description="Disordered" evidence="2">
    <location>
        <begin position="1"/>
        <end position="26"/>
    </location>
</feature>
<dbReference type="AlphaFoldDB" id="A0A1S3DY96"/>
<reference evidence="4" key="1">
    <citation type="journal article" date="2013" name="Nat. Biotechnol.">
        <title>Draft genome sequence of chickpea (Cicer arietinum) provides a resource for trait improvement.</title>
        <authorList>
            <person name="Varshney R.K."/>
            <person name="Song C."/>
            <person name="Saxena R.K."/>
            <person name="Azam S."/>
            <person name="Yu S."/>
            <person name="Sharpe A.G."/>
            <person name="Cannon S."/>
            <person name="Baek J."/>
            <person name="Rosen B.D."/>
            <person name="Tar'an B."/>
            <person name="Millan T."/>
            <person name="Zhang X."/>
            <person name="Ramsay L.D."/>
            <person name="Iwata A."/>
            <person name="Wang Y."/>
            <person name="Nelson W."/>
            <person name="Farmer A.D."/>
            <person name="Gaur P.M."/>
            <person name="Soderlund C."/>
            <person name="Penmetsa R.V."/>
            <person name="Xu C."/>
            <person name="Bharti A.K."/>
            <person name="He W."/>
            <person name="Winter P."/>
            <person name="Zhao S."/>
            <person name="Hane J.K."/>
            <person name="Carrasquilla-Garcia N."/>
            <person name="Condie J.A."/>
            <person name="Upadhyaya H.D."/>
            <person name="Luo M.C."/>
            <person name="Thudi M."/>
            <person name="Gowda C.L."/>
            <person name="Singh N.P."/>
            <person name="Lichtenzveig J."/>
            <person name="Gali K.K."/>
            <person name="Rubio J."/>
            <person name="Nadarajan N."/>
            <person name="Dolezel J."/>
            <person name="Bansal K.C."/>
            <person name="Xu X."/>
            <person name="Edwards D."/>
            <person name="Zhang G."/>
            <person name="Kahl G."/>
            <person name="Gil J."/>
            <person name="Singh K.B."/>
            <person name="Datta S.K."/>
            <person name="Jackson S.A."/>
            <person name="Wang J."/>
            <person name="Cook D.R."/>
        </authorList>
    </citation>
    <scope>NUCLEOTIDE SEQUENCE [LARGE SCALE GENOMIC DNA]</scope>
    <source>
        <strain evidence="4">cv. CDC Frontier</strain>
    </source>
</reference>
<dbReference type="InterPro" id="IPR056648">
    <property type="entry name" value="DUF7746"/>
</dbReference>
<keyword evidence="1" id="KW-0479">Metal-binding</keyword>
<evidence type="ECO:0000259" key="3">
    <source>
        <dbReference type="PROSITE" id="PS50158"/>
    </source>
</evidence>
<reference evidence="5" key="2">
    <citation type="submission" date="2025-08" db="UniProtKB">
        <authorList>
            <consortium name="RefSeq"/>
        </authorList>
    </citation>
    <scope>IDENTIFICATION</scope>
    <source>
        <tissue evidence="5">Etiolated seedlings</tissue>
    </source>
</reference>
<dbReference type="Pfam" id="PF24925">
    <property type="entry name" value="DUF7746"/>
    <property type="match status" value="1"/>
</dbReference>
<dbReference type="PROSITE" id="PS50158">
    <property type="entry name" value="ZF_CCHC"/>
    <property type="match status" value="1"/>
</dbReference>
<evidence type="ECO:0000256" key="2">
    <source>
        <dbReference type="SAM" id="MobiDB-lite"/>
    </source>
</evidence>
<dbReference type="Pfam" id="PF00098">
    <property type="entry name" value="zf-CCHC"/>
    <property type="match status" value="1"/>
</dbReference>
<dbReference type="InterPro" id="IPR036875">
    <property type="entry name" value="Znf_CCHC_sf"/>
</dbReference>
<dbReference type="GO" id="GO:0008270">
    <property type="term" value="F:zinc ion binding"/>
    <property type="evidence" value="ECO:0007669"/>
    <property type="project" value="UniProtKB-KW"/>
</dbReference>
<dbReference type="SMART" id="SM00343">
    <property type="entry name" value="ZnF_C2HC"/>
    <property type="match status" value="1"/>
</dbReference>
<accession>A0A1S3DY96</accession>
<dbReference type="Pfam" id="PF22909">
    <property type="entry name" value="Caulimovir_coat_dom"/>
    <property type="match status" value="1"/>
</dbReference>
<dbReference type="RefSeq" id="XP_012568173.1">
    <property type="nucleotide sequence ID" value="XM_012712719.1"/>
</dbReference>
<proteinExistence type="predicted"/>